<dbReference type="SUPFAM" id="SSF51011">
    <property type="entry name" value="Glycosyl hydrolase domain"/>
    <property type="match status" value="1"/>
</dbReference>
<dbReference type="CDD" id="cd02856">
    <property type="entry name" value="E_set_GDE_Isoamylase_N"/>
    <property type="match status" value="1"/>
</dbReference>
<dbReference type="InterPro" id="IPR013783">
    <property type="entry name" value="Ig-like_fold"/>
</dbReference>
<dbReference type="Gene3D" id="2.60.40.10">
    <property type="entry name" value="Immunoglobulins"/>
    <property type="match status" value="1"/>
</dbReference>
<dbReference type="SUPFAM" id="SSF51445">
    <property type="entry name" value="(Trans)glycosidases"/>
    <property type="match status" value="1"/>
</dbReference>
<dbReference type="InterPro" id="IPR006047">
    <property type="entry name" value="GH13_cat_dom"/>
</dbReference>
<organism evidence="5 6">
    <name type="scientific">Plantimonas leprariae</name>
    <dbReference type="NCBI Taxonomy" id="2615207"/>
    <lineage>
        <taxon>Bacteria</taxon>
        <taxon>Pseudomonadati</taxon>
        <taxon>Pseudomonadota</taxon>
        <taxon>Alphaproteobacteria</taxon>
        <taxon>Hyphomicrobiales</taxon>
        <taxon>Aurantimonadaceae</taxon>
        <taxon>Plantimonas</taxon>
    </lineage>
</organism>
<accession>A0A7V7TXX8</accession>
<dbReference type="Gene3D" id="3.20.20.80">
    <property type="entry name" value="Glycosidases"/>
    <property type="match status" value="1"/>
</dbReference>
<dbReference type="SUPFAM" id="SSF81296">
    <property type="entry name" value="E set domains"/>
    <property type="match status" value="1"/>
</dbReference>
<evidence type="ECO:0000256" key="1">
    <source>
        <dbReference type="ARBA" id="ARBA00008061"/>
    </source>
</evidence>
<keyword evidence="6" id="KW-1185">Reference proteome</keyword>
<dbReference type="GO" id="GO:0005980">
    <property type="term" value="P:glycogen catabolic process"/>
    <property type="evidence" value="ECO:0007669"/>
    <property type="project" value="InterPro"/>
</dbReference>
<sequence>MTTALTAERGRPPALGATVEDDGIHFAVYSENADEVTLCLFDQYGARETERLRLPGRDGNTRFGFAPELPEGTRYAFRARGPFAPAEGHRFDASKLLVDPYAIRLDRPFVYRPELAAPPSRGVDSGPFVPRCIAERPSQEGRPLPFAPPGFTYEMLVRGFSQLRPDVPVRLRGTVAALGEAPLLDHLSRLGVETVELMPLTASLDERHLPTLGLTNAWGYNPICQMAPDPRLAPGGFAEIRAAVEALHGRGIRALLDIVLNHSGESDEFGPTVCYRGLDNALYYRHAADDPSRLVNDTGTGNTFAADRGPVLDLFRATLRRWVEETGIDGFRYDLGTVLGRLPNGFSRSAPFFAMVAEDPVLKDRIHVAEPWDIGPGGYQVGNFPPPFLEWQDRFRDDVRRFWRGDDRTVGALATRLAGSADLFGAPGRKPSDGVNFLAAHDGFTLADLVAYTQKHNEANGEGNRDGHNDNHSWNNGVEGVTTDPAVREARGRDVRALLATLFVARGNPMLTAGDELGRTQGGNNNAYSQDNEITWIDWRRADRELVDFVGRLQRLRRGHPALAADAFLTGEAASGGQPDVEWLREDGAAMTVADWNEPHRRFLGLRLHAPGGEAATVYLNAGRDEVLATLQSPRRGSGLVLALRSDRPDAEAAPLDPERPLPVAARSVFVLVEENASRSPQPAGSII</sequence>
<reference evidence="5 6" key="1">
    <citation type="submission" date="2019-09" db="EMBL/GenBank/DDBJ databases">
        <title>YIM 132180 draft genome.</title>
        <authorList>
            <person name="Zhang K."/>
        </authorList>
    </citation>
    <scope>NUCLEOTIDE SEQUENCE [LARGE SCALE GENOMIC DNA]</scope>
    <source>
        <strain evidence="5 6">YIM 132180</strain>
    </source>
</reference>
<dbReference type="InterPro" id="IPR014756">
    <property type="entry name" value="Ig_E-set"/>
</dbReference>
<dbReference type="InterPro" id="IPR017853">
    <property type="entry name" value="GH"/>
</dbReference>
<dbReference type="InterPro" id="IPR011837">
    <property type="entry name" value="Glycogen_debranch_GlgX"/>
</dbReference>
<dbReference type="AlphaFoldDB" id="A0A7V7TXX8"/>
<dbReference type="CDD" id="cd11326">
    <property type="entry name" value="AmyAc_Glg_debranch"/>
    <property type="match status" value="1"/>
</dbReference>
<dbReference type="Gene3D" id="2.60.40.1180">
    <property type="entry name" value="Golgi alpha-mannosidase II"/>
    <property type="match status" value="1"/>
</dbReference>
<proteinExistence type="inferred from homology"/>
<dbReference type="Proteomes" id="UP000432089">
    <property type="component" value="Unassembled WGS sequence"/>
</dbReference>
<dbReference type="InterPro" id="IPR013780">
    <property type="entry name" value="Glyco_hydro_b"/>
</dbReference>
<dbReference type="EMBL" id="VZDO01000001">
    <property type="protein sequence ID" value="KAB0682590.1"/>
    <property type="molecule type" value="Genomic_DNA"/>
</dbReference>
<name>A0A7V7TXX8_9HYPH</name>
<comment type="caution">
    <text evidence="5">The sequence shown here is derived from an EMBL/GenBank/DDBJ whole genome shotgun (WGS) entry which is preliminary data.</text>
</comment>
<evidence type="ECO:0000256" key="2">
    <source>
        <dbReference type="ARBA" id="ARBA00022801"/>
    </source>
</evidence>
<feature type="domain" description="Glycosyl hydrolase family 13 catalytic" evidence="4">
    <location>
        <begin position="154"/>
        <end position="557"/>
    </location>
</feature>
<protein>
    <submittedName>
        <fullName evidence="5">Glycogen debranching protein GlgX</fullName>
    </submittedName>
</protein>
<dbReference type="GO" id="GO:0004135">
    <property type="term" value="F:amylo-alpha-1,6-glucosidase activity"/>
    <property type="evidence" value="ECO:0007669"/>
    <property type="project" value="InterPro"/>
</dbReference>
<dbReference type="NCBIfam" id="TIGR02100">
    <property type="entry name" value="glgX_debranch"/>
    <property type="match status" value="1"/>
</dbReference>
<comment type="similarity">
    <text evidence="1">Belongs to the glycosyl hydrolase 13 family.</text>
</comment>
<keyword evidence="2" id="KW-0378">Hydrolase</keyword>
<dbReference type="InterPro" id="IPR044505">
    <property type="entry name" value="GlgX_Isoamylase_N_E_set"/>
</dbReference>
<evidence type="ECO:0000313" key="5">
    <source>
        <dbReference type="EMBL" id="KAB0682590.1"/>
    </source>
</evidence>
<dbReference type="InterPro" id="IPR004193">
    <property type="entry name" value="Glyco_hydro_13_N"/>
</dbReference>
<dbReference type="RefSeq" id="WP_150967562.1">
    <property type="nucleotide sequence ID" value="NZ_VZDO01000001.1"/>
</dbReference>
<evidence type="ECO:0000256" key="3">
    <source>
        <dbReference type="ARBA" id="ARBA00023295"/>
    </source>
</evidence>
<evidence type="ECO:0000313" key="6">
    <source>
        <dbReference type="Proteomes" id="UP000432089"/>
    </source>
</evidence>
<dbReference type="PANTHER" id="PTHR43002">
    <property type="entry name" value="GLYCOGEN DEBRANCHING ENZYME"/>
    <property type="match status" value="1"/>
</dbReference>
<evidence type="ECO:0000259" key="4">
    <source>
        <dbReference type="SMART" id="SM00642"/>
    </source>
</evidence>
<dbReference type="SMART" id="SM00642">
    <property type="entry name" value="Aamy"/>
    <property type="match status" value="1"/>
</dbReference>
<dbReference type="Pfam" id="PF02922">
    <property type="entry name" value="CBM_48"/>
    <property type="match status" value="1"/>
</dbReference>
<gene>
    <name evidence="5" type="primary">glgX</name>
    <name evidence="5" type="ORF">F6X38_00400</name>
</gene>
<keyword evidence="3" id="KW-0326">Glycosidase</keyword>